<feature type="binding site" evidence="5 7">
    <location>
        <position position="263"/>
    </location>
    <ligand>
        <name>FAD</name>
        <dbReference type="ChEBI" id="CHEBI:57692"/>
    </ligand>
</feature>
<comment type="catalytic activity">
    <reaction evidence="5 6">
        <text>(R)-lactate + a quinone = a quinol + pyruvate</text>
        <dbReference type="Rhea" id="RHEA:51468"/>
        <dbReference type="ChEBI" id="CHEBI:15361"/>
        <dbReference type="ChEBI" id="CHEBI:16004"/>
        <dbReference type="ChEBI" id="CHEBI:24646"/>
        <dbReference type="ChEBI" id="CHEBI:132124"/>
        <dbReference type="EC" id="1.1.5.12"/>
    </reaction>
</comment>
<comment type="function">
    <text evidence="5 6">Catalyzes the oxidation of D-lactate to pyruvate.</text>
</comment>
<proteinExistence type="inferred from homology"/>
<dbReference type="HAMAP" id="MF_02092">
    <property type="entry name" value="DLDH_Dld"/>
    <property type="match status" value="1"/>
</dbReference>
<dbReference type="Pfam" id="PF01565">
    <property type="entry name" value="FAD_binding_4"/>
    <property type="match status" value="1"/>
</dbReference>
<evidence type="ECO:0000256" key="7">
    <source>
        <dbReference type="PIRSR" id="PIRSR000101-1"/>
    </source>
</evidence>
<dbReference type="RefSeq" id="WP_279996893.1">
    <property type="nucleotide sequence ID" value="NZ_JAOCDZ010000022.1"/>
</dbReference>
<dbReference type="Proteomes" id="UP001161094">
    <property type="component" value="Unassembled WGS sequence"/>
</dbReference>
<evidence type="ECO:0000313" key="9">
    <source>
        <dbReference type="EMBL" id="MDH0739131.1"/>
    </source>
</evidence>
<dbReference type="InterPro" id="IPR051264">
    <property type="entry name" value="FAD-oxidored/transferase_4"/>
</dbReference>
<dbReference type="GO" id="GO:0055085">
    <property type="term" value="P:transmembrane transport"/>
    <property type="evidence" value="ECO:0007669"/>
    <property type="project" value="InterPro"/>
</dbReference>
<keyword evidence="5" id="KW-1003">Cell membrane</keyword>
<dbReference type="InterPro" id="IPR036318">
    <property type="entry name" value="FAD-bd_PCMH-like_sf"/>
</dbReference>
<feature type="binding site" evidence="7">
    <location>
        <position position="258"/>
    </location>
    <ligand>
        <name>FAD</name>
        <dbReference type="ChEBI" id="CHEBI:57692"/>
    </ligand>
</feature>
<feature type="domain" description="FAD-binding PCMH-type" evidence="8">
    <location>
        <begin position="43"/>
        <end position="228"/>
    </location>
</feature>
<dbReference type="InterPro" id="IPR016169">
    <property type="entry name" value="FAD-bd_PCMH_sub2"/>
</dbReference>
<organism evidence="9 10">
    <name type="scientific">Achromobacter spanius</name>
    <dbReference type="NCBI Taxonomy" id="217203"/>
    <lineage>
        <taxon>Bacteria</taxon>
        <taxon>Pseudomonadati</taxon>
        <taxon>Pseudomonadota</taxon>
        <taxon>Betaproteobacteria</taxon>
        <taxon>Burkholderiales</taxon>
        <taxon>Alcaligenaceae</taxon>
        <taxon>Achromobacter</taxon>
    </lineage>
</organism>
<evidence type="ECO:0000256" key="2">
    <source>
        <dbReference type="ARBA" id="ARBA00022630"/>
    </source>
</evidence>
<dbReference type="InterPro" id="IPR016164">
    <property type="entry name" value="FAD-linked_Oxase-like_C"/>
</dbReference>
<evidence type="ECO:0000259" key="8">
    <source>
        <dbReference type="PROSITE" id="PS51387"/>
    </source>
</evidence>
<dbReference type="SUPFAM" id="SSF56176">
    <property type="entry name" value="FAD-binding/transporter-associated domain-like"/>
    <property type="match status" value="1"/>
</dbReference>
<dbReference type="NCBIfam" id="NF008387">
    <property type="entry name" value="PRK11183.1"/>
    <property type="match status" value="1"/>
</dbReference>
<gene>
    <name evidence="5 9" type="primary">dld</name>
    <name evidence="9" type="ORF">N5D93_25175</name>
</gene>
<keyword evidence="4 5" id="KW-0560">Oxidoreductase</keyword>
<evidence type="ECO:0000256" key="1">
    <source>
        <dbReference type="ARBA" id="ARBA00001974"/>
    </source>
</evidence>
<dbReference type="SUPFAM" id="SSF55103">
    <property type="entry name" value="FAD-linked oxidases, C-terminal domain"/>
    <property type="match status" value="1"/>
</dbReference>
<dbReference type="InterPro" id="IPR016167">
    <property type="entry name" value="FAD-bd_PCMH_sub1"/>
</dbReference>
<feature type="binding site" evidence="5 7">
    <location>
        <position position="151"/>
    </location>
    <ligand>
        <name>FAD</name>
        <dbReference type="ChEBI" id="CHEBI:57692"/>
    </ligand>
</feature>
<keyword evidence="3 5" id="KW-0274">FAD</keyword>
<keyword evidence="2 5" id="KW-0285">Flavoprotein</keyword>
<name>A0AA42LTA3_9BURK</name>
<dbReference type="PANTHER" id="PTHR43716">
    <property type="entry name" value="D-2-HYDROXYGLUTARATE DEHYDROGENASE, MITOCHONDRIAL"/>
    <property type="match status" value="1"/>
</dbReference>
<keyword evidence="5" id="KW-0997">Cell inner membrane</keyword>
<comment type="caution">
    <text evidence="9">The sequence shown here is derived from an EMBL/GenBank/DDBJ whole genome shotgun (WGS) entry which is preliminary data.</text>
</comment>
<dbReference type="PIRSF" id="PIRSF000101">
    <property type="entry name" value="D-lactate_dh"/>
    <property type="match status" value="1"/>
</dbReference>
<dbReference type="PANTHER" id="PTHR43716:SF1">
    <property type="entry name" value="D-2-HYDROXYGLUTARATE DEHYDROGENASE, MITOCHONDRIAL"/>
    <property type="match status" value="1"/>
</dbReference>
<feature type="binding site" evidence="5 7">
    <location>
        <begin position="85"/>
        <end position="86"/>
    </location>
    <ligand>
        <name>FAD</name>
        <dbReference type="ChEBI" id="CHEBI:57692"/>
    </ligand>
</feature>
<keyword evidence="5 6" id="KW-0874">Quinone</keyword>
<comment type="subcellular location">
    <subcellularLocation>
        <location evidence="5">Cell inner membrane</location>
        <topology evidence="5">Peripheral membrane protein</topology>
        <orientation evidence="5">Cytoplasmic side</orientation>
    </subcellularLocation>
</comment>
<dbReference type="GO" id="GO:0071949">
    <property type="term" value="F:FAD binding"/>
    <property type="evidence" value="ECO:0007669"/>
    <property type="project" value="InterPro"/>
</dbReference>
<dbReference type="EMBL" id="JAOCDZ010000022">
    <property type="protein sequence ID" value="MDH0739131.1"/>
    <property type="molecule type" value="Genomic_DNA"/>
</dbReference>
<dbReference type="GO" id="GO:0048038">
    <property type="term" value="F:quinone binding"/>
    <property type="evidence" value="ECO:0007669"/>
    <property type="project" value="UniProtKB-KW"/>
</dbReference>
<feature type="binding site" evidence="5 7">
    <location>
        <position position="144"/>
    </location>
    <ligand>
        <name>FAD</name>
        <dbReference type="ChEBI" id="CHEBI:57692"/>
    </ligand>
</feature>
<dbReference type="Gene3D" id="3.30.1370.20">
    <property type="entry name" value="D-lactate dehydrogenase, cap domain, subdomain 2"/>
    <property type="match status" value="1"/>
</dbReference>
<sequence length="597" mass="65800">MTLSSNMTEGAALLAQLRAVVGPAHVLTSDSATRRFCRGHRTGEGKVLAVVRPGTLLEQWRVLQAVVQSGRIVIMQAANTGLTGGSTPDGDHYDRDIVLINTLRIPGIQLIRDGKQVVCLPGATLDRLEQALAPLGREPHSVIGSSCIGASVLGGVCNNSGGALMRRGPAYTELALYARVDDDGSLSLVNHLGIELGATPEDILTRLQAGQYGPADIRDDAGAASDPRYAQHVRQIDEPTPARFNADPSRLFEASGSAGRVCLFAVRLDTFEREPSTVFYIGSNQPDDLTAVRRQLLAELPRLPIAGEYIHRDAFDIGARYGKDVFLLIEKLGTARVPQAFAIKSRVDGFFERLGLHGLADRLIQAATALWPQHLPRRMRDYRDRYEHHLLLRVSNDTADATRAFLQRHFDGRGDAAYFECSADEGRKAFLHRFAIAGAAIRYRDTHRSSVEDIVPLDIALRRNDRDWVETLPADMERDIVHKLYYGHFFCHVFHQDYIVRKGVDPIAMEHRMWALLDARQAEYPAEHNVGHLYVAKPALAAFYQDLDPTNTFNPGIGHTSKLLNWGACCGQQGMPAAYGVRADSFQTDGNEGADAR</sequence>
<comment type="similarity">
    <text evidence="5">Belongs to the quinone-dependent D-lactate dehydrogenase family.</text>
</comment>
<dbReference type="InterPro" id="IPR016166">
    <property type="entry name" value="FAD-bd_PCMH"/>
</dbReference>
<evidence type="ECO:0000256" key="5">
    <source>
        <dbReference type="HAMAP-Rule" id="MF_02092"/>
    </source>
</evidence>
<comment type="cofactor">
    <cofactor evidence="1 5 6 7">
        <name>FAD</name>
        <dbReference type="ChEBI" id="CHEBI:57692"/>
    </cofactor>
</comment>
<dbReference type="InterPro" id="IPR006094">
    <property type="entry name" value="Oxid_FAD_bind_N"/>
</dbReference>
<dbReference type="AlphaFoldDB" id="A0AA42LTA3"/>
<dbReference type="GO" id="GO:0102029">
    <property type="term" value="F:D-lactate dehydrogenase (quinone) activity"/>
    <property type="evidence" value="ECO:0007669"/>
    <property type="project" value="UniProtKB-EC"/>
</dbReference>
<evidence type="ECO:0000256" key="3">
    <source>
        <dbReference type="ARBA" id="ARBA00022827"/>
    </source>
</evidence>
<dbReference type="GO" id="GO:0004458">
    <property type="term" value="F:D-lactate dehydrogenase (cytochrome) activity"/>
    <property type="evidence" value="ECO:0007669"/>
    <property type="project" value="UniProtKB-UniRule"/>
</dbReference>
<accession>A0AA42LTA3</accession>
<dbReference type="InterPro" id="IPR016173">
    <property type="entry name" value="D-lactate_DH_C-sub2"/>
</dbReference>
<dbReference type="GO" id="GO:0006089">
    <property type="term" value="P:lactate metabolic process"/>
    <property type="evidence" value="ECO:0007669"/>
    <property type="project" value="UniProtKB-UniRule"/>
</dbReference>
<dbReference type="PROSITE" id="PS51387">
    <property type="entry name" value="FAD_PCMH"/>
    <property type="match status" value="1"/>
</dbReference>
<feature type="binding site" evidence="5 7">
    <location>
        <begin position="77"/>
        <end position="81"/>
    </location>
    <ligand>
        <name>FAD</name>
        <dbReference type="ChEBI" id="CHEBI:57692"/>
    </ligand>
</feature>
<dbReference type="Gene3D" id="3.30.465.10">
    <property type="match status" value="1"/>
</dbReference>
<dbReference type="GO" id="GO:0022904">
    <property type="term" value="P:respiratory electron transport chain"/>
    <property type="evidence" value="ECO:0007669"/>
    <property type="project" value="InterPro"/>
</dbReference>
<evidence type="ECO:0000313" key="10">
    <source>
        <dbReference type="Proteomes" id="UP001161094"/>
    </source>
</evidence>
<feature type="binding site" evidence="5 7">
    <location>
        <position position="161"/>
    </location>
    <ligand>
        <name>FAD</name>
        <dbReference type="ChEBI" id="CHEBI:57692"/>
    </ligand>
</feature>
<evidence type="ECO:0000256" key="4">
    <source>
        <dbReference type="ARBA" id="ARBA00023002"/>
    </source>
</evidence>
<reference evidence="9" key="1">
    <citation type="submission" date="2022-09" db="EMBL/GenBank/DDBJ databases">
        <title>Intensive care unit water sources are persistently colonized with multi-drug resistant bacteria and are the site of extensive horizontal gene transfer of antibiotic resistance genes.</title>
        <authorList>
            <person name="Diorio-Toth L."/>
        </authorList>
    </citation>
    <scope>NUCLEOTIDE SEQUENCE</scope>
    <source>
        <strain evidence="9">GD03843</strain>
    </source>
</reference>
<dbReference type="Gene3D" id="3.30.70.610">
    <property type="entry name" value="D-lactate dehydrogenase, cap domain, subdomain 1"/>
    <property type="match status" value="2"/>
</dbReference>
<protein>
    <recommendedName>
        <fullName evidence="5">Quinone-dependent D-lactate dehydrogenase</fullName>
        <ecNumber evidence="5">1.1.5.12</ecNumber>
    </recommendedName>
    <alternativeName>
        <fullName evidence="5">D-lactate dehydrogenase</fullName>
        <shortName evidence="5">D-LDH</shortName>
    </alternativeName>
</protein>
<dbReference type="InterPro" id="IPR015409">
    <property type="entry name" value="Lactate_DH_C"/>
</dbReference>
<dbReference type="InterPro" id="IPR012256">
    <property type="entry name" value="D_lactate_DH"/>
</dbReference>
<dbReference type="GO" id="GO:0031234">
    <property type="term" value="C:extrinsic component of cytoplasmic side of plasma membrane"/>
    <property type="evidence" value="ECO:0007669"/>
    <property type="project" value="UniProtKB-UniRule"/>
</dbReference>
<dbReference type="EC" id="1.1.5.12" evidence="5"/>
<keyword evidence="5" id="KW-0472">Membrane</keyword>
<dbReference type="Pfam" id="PF09330">
    <property type="entry name" value="Lact-deh-memb"/>
    <property type="match status" value="1"/>
</dbReference>
<dbReference type="Gene3D" id="3.30.43.10">
    <property type="entry name" value="Uridine Diphospho-n-acetylenolpyruvylglucosamine Reductase, domain 2"/>
    <property type="match status" value="1"/>
</dbReference>
<evidence type="ECO:0000256" key="6">
    <source>
        <dbReference type="PIRNR" id="PIRNR000101"/>
    </source>
</evidence>
<dbReference type="InterPro" id="IPR016172">
    <property type="entry name" value="D-lactate_DH_C-sub1"/>
</dbReference>